<keyword evidence="11" id="KW-0809">Transit peptide</keyword>
<dbReference type="CDD" id="cd18805">
    <property type="entry name" value="SF2_C_suv3"/>
    <property type="match status" value="1"/>
</dbReference>
<dbReference type="InterPro" id="IPR050699">
    <property type="entry name" value="RNA-DNA_Helicase"/>
</dbReference>
<dbReference type="InterPro" id="IPR055206">
    <property type="entry name" value="DEXQc_SUV3"/>
</dbReference>
<evidence type="ECO:0000313" key="20">
    <source>
        <dbReference type="Proteomes" id="UP000245340"/>
    </source>
</evidence>
<feature type="region of interest" description="Disordered" evidence="18">
    <location>
        <begin position="761"/>
        <end position="789"/>
    </location>
</feature>
<dbReference type="PANTHER" id="PTHR12131">
    <property type="entry name" value="ATP-DEPENDENT RNA AND DNA HELICASE"/>
    <property type="match status" value="1"/>
</dbReference>
<evidence type="ECO:0000259" key="19">
    <source>
        <dbReference type="PROSITE" id="PS51194"/>
    </source>
</evidence>
<dbReference type="Pfam" id="PF18147">
    <property type="entry name" value="Suv3_C_1"/>
    <property type="match status" value="1"/>
</dbReference>
<dbReference type="GO" id="GO:0005524">
    <property type="term" value="F:ATP binding"/>
    <property type="evidence" value="ECO:0007669"/>
    <property type="project" value="UniProtKB-KW"/>
</dbReference>
<evidence type="ECO:0000256" key="10">
    <source>
        <dbReference type="ARBA" id="ARBA00022840"/>
    </source>
</evidence>
<dbReference type="Pfam" id="PF00271">
    <property type="entry name" value="Helicase_C"/>
    <property type="match status" value="1"/>
</dbReference>
<comment type="catalytic activity">
    <reaction evidence="15">
        <text>ATP + H2O = ADP + phosphate + H(+)</text>
        <dbReference type="Rhea" id="RHEA:13065"/>
        <dbReference type="ChEBI" id="CHEBI:15377"/>
        <dbReference type="ChEBI" id="CHEBI:15378"/>
        <dbReference type="ChEBI" id="CHEBI:30616"/>
        <dbReference type="ChEBI" id="CHEBI:43474"/>
        <dbReference type="ChEBI" id="CHEBI:456216"/>
        <dbReference type="EC" id="3.6.4.13"/>
    </reaction>
</comment>
<dbReference type="Gene3D" id="1.20.272.40">
    <property type="match status" value="1"/>
</dbReference>
<dbReference type="InterPro" id="IPR041082">
    <property type="entry name" value="Suv3_C_1"/>
</dbReference>
<dbReference type="InterPro" id="IPR044774">
    <property type="entry name" value="Suv3_DEXQc"/>
</dbReference>
<evidence type="ECO:0000256" key="12">
    <source>
        <dbReference type="ARBA" id="ARBA00023128"/>
    </source>
</evidence>
<keyword evidence="13" id="KW-1135">Mitochondrion nucleoid</keyword>
<keyword evidence="12" id="KW-0496">Mitochondrion</keyword>
<dbReference type="InterPro" id="IPR027417">
    <property type="entry name" value="P-loop_NTPase"/>
</dbReference>
<dbReference type="RefSeq" id="XP_004393741.1">
    <property type="nucleotide sequence ID" value="XM_004393684.2"/>
</dbReference>
<comment type="similarity">
    <text evidence="4">Belongs to the helicase family.</text>
</comment>
<dbReference type="AlphaFoldDB" id="A0A2U3VGK4"/>
<evidence type="ECO:0000256" key="9">
    <source>
        <dbReference type="ARBA" id="ARBA00022806"/>
    </source>
</evidence>
<dbReference type="InterPro" id="IPR001650">
    <property type="entry name" value="Helicase_C-like"/>
</dbReference>
<evidence type="ECO:0000313" key="21">
    <source>
        <dbReference type="RefSeq" id="XP_004393741.1"/>
    </source>
</evidence>
<dbReference type="CDD" id="cd17913">
    <property type="entry name" value="DEXQc_Suv3"/>
    <property type="match status" value="1"/>
</dbReference>
<proteinExistence type="inferred from homology"/>
<evidence type="ECO:0000256" key="7">
    <source>
        <dbReference type="ARBA" id="ARBA00022741"/>
    </source>
</evidence>
<dbReference type="Pfam" id="PF12513">
    <property type="entry name" value="SUV3_C"/>
    <property type="match status" value="1"/>
</dbReference>
<dbReference type="GeneID" id="101375226"/>
<dbReference type="InParanoid" id="A0A2U3VGK4"/>
<dbReference type="PANTHER" id="PTHR12131:SF1">
    <property type="entry name" value="ATP-DEPENDENT RNA HELICASE SUPV3L1, MITOCHONDRIAL-RELATED"/>
    <property type="match status" value="1"/>
</dbReference>
<dbReference type="STRING" id="9708.A0A2U3VGK4"/>
<sequence>MSFPRCVLLWARLPAGRWAGHRAAVCSVLRARGEPLPGALGRVSTVASASSSSSASGGPKAPNTSLFVPLTVKPQGPSADGDVGAELTRPLDKNEVKKILDKFYKRKEIQKLGADYGLDARLFHQAFVSFRNYIMQSHSLDVDIHIILNDICFSAAHVDDLFPFFLRHAKQIFPVLECKDDLRKISDLRIPPNWYPEARAIRRKIIFHSGPTNSGKTYHAIQQYLSAKSGVYCGPLKLLAHEIFEKSNAAGVPCDLVTGEERVTIEPDGKQAAHVACTVEMCSVTTPYEVAVIDEIQMIKDPARGWAWTRALLGLCAEEVHLCGESAAIDLVTELMYTTGEEVEVRKYKRLTPISVLDHALESLDNLRPGDCIVCFSKNDIYSVSRQIEIRGLESAVIYGSLPPGTKLAQAKKFNDPEDPCKILVATDAIGMGLNLSIRRIIFYSLIKPTVNEKGEKEIEPITTSQALQIAGRAGRFSSKYKEGEVTTMNREDLSLLKEILNRHVEPIKAAGLHPTAEQIEMFAYHLPDTTLSNLIDIFVDFSQVDGQYFVCNMDDFKFSAELIQHIPLSLRVRYVFCTAPINKKQPFVCSSLLQFARQYSRNEPLTFSWLRRYIKWPILPPKNIKDLMDLEAVHDVLDLYLWLSYRFIDMFPDASLIRDLQKELDGIIQDGVHNITKLIKISEAHKLLNLESLSAENQSRLSGTVKGQARRVRGTKTLGSKAAEPPSPNAGEKSLASRLVQQGLLTADVLKQLEKEWLTQQMEHGKDRTEPGTHSKGTRRKKKEPDSD</sequence>
<evidence type="ECO:0000256" key="16">
    <source>
        <dbReference type="ARBA" id="ARBA00059444"/>
    </source>
</evidence>
<evidence type="ECO:0000256" key="17">
    <source>
        <dbReference type="ARBA" id="ARBA00064833"/>
    </source>
</evidence>
<organism evidence="20 21">
    <name type="scientific">Odobenus rosmarus divergens</name>
    <name type="common">Pacific walrus</name>
    <dbReference type="NCBI Taxonomy" id="9708"/>
    <lineage>
        <taxon>Eukaryota</taxon>
        <taxon>Metazoa</taxon>
        <taxon>Chordata</taxon>
        <taxon>Craniata</taxon>
        <taxon>Vertebrata</taxon>
        <taxon>Euteleostomi</taxon>
        <taxon>Mammalia</taxon>
        <taxon>Eutheria</taxon>
        <taxon>Laurasiatheria</taxon>
        <taxon>Carnivora</taxon>
        <taxon>Caniformia</taxon>
        <taxon>Pinnipedia</taxon>
        <taxon>Odobenidae</taxon>
        <taxon>Odobenus</taxon>
    </lineage>
</organism>
<dbReference type="CTD" id="6832"/>
<dbReference type="GO" id="GO:0000965">
    <property type="term" value="P:mitochondrial RNA 3'-end processing"/>
    <property type="evidence" value="ECO:0007669"/>
    <property type="project" value="TreeGrafter"/>
</dbReference>
<dbReference type="Gene3D" id="1.20.58.1080">
    <property type="match status" value="1"/>
</dbReference>
<dbReference type="FunFam" id="3.40.50.300:FF:000446">
    <property type="entry name" value="ATP-dependent RNA helicase SUPV3L1, mitochondrial"/>
    <property type="match status" value="1"/>
</dbReference>
<dbReference type="Proteomes" id="UP000245340">
    <property type="component" value="Unplaced"/>
</dbReference>
<keyword evidence="7" id="KW-0547">Nucleotide-binding</keyword>
<evidence type="ECO:0000256" key="15">
    <source>
        <dbReference type="ARBA" id="ARBA00047984"/>
    </source>
</evidence>
<evidence type="ECO:0000256" key="8">
    <source>
        <dbReference type="ARBA" id="ARBA00022801"/>
    </source>
</evidence>
<dbReference type="Gene3D" id="1.10.1740.140">
    <property type="match status" value="1"/>
</dbReference>
<protein>
    <recommendedName>
        <fullName evidence="6">ATP-dependent RNA helicase SUPV3L1, mitochondrial</fullName>
        <ecNumber evidence="5">3.6.4.13</ecNumber>
    </recommendedName>
    <alternativeName>
        <fullName evidence="14">Suppressor of var1 3-like protein 1</fullName>
    </alternativeName>
</protein>
<evidence type="ECO:0000256" key="18">
    <source>
        <dbReference type="SAM" id="MobiDB-lite"/>
    </source>
</evidence>
<evidence type="ECO:0000256" key="2">
    <source>
        <dbReference type="ARBA" id="ARBA00001946"/>
    </source>
</evidence>
<reference evidence="21" key="1">
    <citation type="submission" date="2025-08" db="UniProtKB">
        <authorList>
            <consortium name="RefSeq"/>
        </authorList>
    </citation>
    <scope>IDENTIFICATION</scope>
</reference>
<name>A0A2U3VGK4_ODORO</name>
<dbReference type="EC" id="3.6.4.13" evidence="5"/>
<dbReference type="Pfam" id="PF22527">
    <property type="entry name" value="DEXQc_Suv3"/>
    <property type="match status" value="1"/>
</dbReference>
<dbReference type="InterPro" id="IPR022192">
    <property type="entry name" value="SUV3_C"/>
</dbReference>
<dbReference type="GO" id="GO:0003724">
    <property type="term" value="F:RNA helicase activity"/>
    <property type="evidence" value="ECO:0007669"/>
    <property type="project" value="UniProtKB-EC"/>
</dbReference>
<comment type="cofactor">
    <cofactor evidence="2">
        <name>Mg(2+)</name>
        <dbReference type="ChEBI" id="CHEBI:18420"/>
    </cofactor>
</comment>
<dbReference type="Pfam" id="PF18114">
    <property type="entry name" value="Suv3_N"/>
    <property type="match status" value="1"/>
</dbReference>
<evidence type="ECO:0000256" key="3">
    <source>
        <dbReference type="ARBA" id="ARBA00004436"/>
    </source>
</evidence>
<evidence type="ECO:0000256" key="6">
    <source>
        <dbReference type="ARBA" id="ARBA00021960"/>
    </source>
</evidence>
<evidence type="ECO:0000256" key="4">
    <source>
        <dbReference type="ARBA" id="ARBA00008708"/>
    </source>
</evidence>
<keyword evidence="9 21" id="KW-0347">Helicase</keyword>
<comment type="subunit">
    <text evidence="17">Homodimer; in free form. Component of the mitochondrial degradosome (mtEXO) complex which is a heteropentamer containing 2 copies of SUPV3L1 and 3 copies of PNPT1. As part of mitochondrial degradosome complex, interacts with GRSF1 in a RNA-dependent manner; the interaction enhances the activity of the complex. Interacts with LAMTOR5/HBXIP, WRN and BLM.</text>
</comment>
<dbReference type="FunFam" id="1.20.58.1080:FF:000001">
    <property type="entry name" value="ATP-dependent RNA helicase SUPV3L1, mitochondrial"/>
    <property type="match status" value="1"/>
</dbReference>
<dbReference type="GO" id="GO:0045025">
    <property type="term" value="C:mitochondrial degradosome"/>
    <property type="evidence" value="ECO:0007669"/>
    <property type="project" value="TreeGrafter"/>
</dbReference>
<evidence type="ECO:0000256" key="13">
    <source>
        <dbReference type="ARBA" id="ARBA00023271"/>
    </source>
</evidence>
<feature type="domain" description="Helicase C-terminal" evidence="19">
    <location>
        <begin position="356"/>
        <end position="524"/>
    </location>
</feature>
<gene>
    <name evidence="21" type="primary">SUPV3L1</name>
</gene>
<dbReference type="PROSITE" id="PS51194">
    <property type="entry name" value="HELICASE_CTER"/>
    <property type="match status" value="1"/>
</dbReference>
<keyword evidence="8" id="KW-0378">Hydrolase</keyword>
<feature type="compositionally biased region" description="Basic and acidic residues" evidence="18">
    <location>
        <begin position="761"/>
        <end position="774"/>
    </location>
</feature>
<evidence type="ECO:0000256" key="1">
    <source>
        <dbReference type="ARBA" id="ARBA00001936"/>
    </source>
</evidence>
<evidence type="ECO:0000256" key="5">
    <source>
        <dbReference type="ARBA" id="ARBA00012552"/>
    </source>
</evidence>
<dbReference type="FunFam" id="3.40.50.300:FF:000269">
    <property type="entry name" value="ATP-dependent RNA helicase SUPV3L1, mitochondrial"/>
    <property type="match status" value="1"/>
</dbReference>
<dbReference type="OrthoDB" id="6692397at2759"/>
<comment type="cofactor">
    <cofactor evidence="1">
        <name>Mn(2+)</name>
        <dbReference type="ChEBI" id="CHEBI:29035"/>
    </cofactor>
</comment>
<dbReference type="GO" id="GO:0016787">
    <property type="term" value="F:hydrolase activity"/>
    <property type="evidence" value="ECO:0007669"/>
    <property type="project" value="UniProtKB-KW"/>
</dbReference>
<dbReference type="SMART" id="SM00490">
    <property type="entry name" value="HELICc"/>
    <property type="match status" value="1"/>
</dbReference>
<dbReference type="Gene3D" id="3.40.50.300">
    <property type="entry name" value="P-loop containing nucleotide triphosphate hydrolases"/>
    <property type="match status" value="2"/>
</dbReference>
<comment type="subcellular location">
    <subcellularLocation>
        <location evidence="3">Mitochondrion matrix</location>
        <location evidence="3">Mitochondrion nucleoid</location>
    </subcellularLocation>
</comment>
<dbReference type="InterPro" id="IPR041453">
    <property type="entry name" value="Suv3_N"/>
</dbReference>
<comment type="function">
    <text evidence="16">Major helicase player in mitochondrial RNA metabolism. Component of the mitochondrial degradosome (mtEXO) complex, that degrades 3' overhang double-stranded RNA with a 3'-to-5' directionality in an ATP-dependent manner. Involved in the degradation of non-coding mitochondrial transcripts (MT-ncRNA) and tRNA-like molecules. ATPase and ATP-dependent multisubstrate helicase, able to unwind double-stranded (ds) DNA and RNA, and RNA/DNA heteroduplexes in the 5'-to-3' direction. Plays a role in the RNA surveillance system in mitochondria; regulates the stability of mature mRNAs, the removal of aberrantly formed mRNAs and the rapid degradation of non coding processing intermediates. Also implicated in recombination and chromatin maintenance pathways. May protect cells from apoptosis. Associates with mitochondrial DNA.</text>
</comment>
<dbReference type="FunFam" id="1.10.1740.140:FF:000001">
    <property type="entry name" value="ATP-dependent RNA helicase SUPV3L1, mitochondrial"/>
    <property type="match status" value="1"/>
</dbReference>
<dbReference type="SUPFAM" id="SSF52540">
    <property type="entry name" value="P-loop containing nucleoside triphosphate hydrolases"/>
    <property type="match status" value="2"/>
</dbReference>
<evidence type="ECO:0000256" key="14">
    <source>
        <dbReference type="ARBA" id="ARBA00031873"/>
    </source>
</evidence>
<keyword evidence="20" id="KW-1185">Reference proteome</keyword>
<dbReference type="KEGG" id="oro:101375226"/>
<feature type="region of interest" description="Disordered" evidence="18">
    <location>
        <begin position="700"/>
        <end position="734"/>
    </location>
</feature>
<evidence type="ECO:0000256" key="11">
    <source>
        <dbReference type="ARBA" id="ARBA00022946"/>
    </source>
</evidence>
<dbReference type="GO" id="GO:0042645">
    <property type="term" value="C:mitochondrial nucleoid"/>
    <property type="evidence" value="ECO:0007669"/>
    <property type="project" value="UniProtKB-SubCell"/>
</dbReference>
<keyword evidence="10" id="KW-0067">ATP-binding</keyword>
<accession>A0A2U3VGK4</accession>